<accession>A0A090IUQ0</accession>
<reference evidence="1 2" key="1">
    <citation type="submission" date="2014-07" db="EMBL/GenBank/DDBJ databases">
        <authorList>
            <person name="Wibberg Daniel"/>
        </authorList>
    </citation>
    <scope>NUCLEOTIDE SEQUENCE [LARGE SCALE GENOMIC DNA]</scope>
</reference>
<protein>
    <recommendedName>
        <fullName evidence="3">Flagellar protein</fullName>
    </recommendedName>
</protein>
<dbReference type="NCBIfam" id="TIGR02530">
    <property type="entry name" value="flg_new"/>
    <property type="match status" value="1"/>
</dbReference>
<dbReference type="Proteomes" id="UP000040576">
    <property type="component" value="Unassembled WGS sequence"/>
</dbReference>
<gene>
    <name evidence="1" type="ORF">BT1A1_1568</name>
</gene>
<dbReference type="InterPro" id="IPR013367">
    <property type="entry name" value="Flagellar_put"/>
</dbReference>
<evidence type="ECO:0000313" key="2">
    <source>
        <dbReference type="Proteomes" id="UP000040576"/>
    </source>
</evidence>
<dbReference type="EMBL" id="CCRF01000045">
    <property type="protein sequence ID" value="CEE01397.1"/>
    <property type="molecule type" value="Genomic_DNA"/>
</dbReference>
<name>A0A090IUQ0_9BACI</name>
<dbReference type="AlphaFoldDB" id="A0A090IUQ0"/>
<organism evidence="1 2">
    <name type="scientific">Caldibacillus thermoamylovorans</name>
    <dbReference type="NCBI Taxonomy" id="35841"/>
    <lineage>
        <taxon>Bacteria</taxon>
        <taxon>Bacillati</taxon>
        <taxon>Bacillota</taxon>
        <taxon>Bacilli</taxon>
        <taxon>Bacillales</taxon>
        <taxon>Bacillaceae</taxon>
        <taxon>Caldibacillus</taxon>
    </lineage>
</organism>
<sequence length="140" mass="15751">MKNDSLEINLESGVDEMQIRNTFIPPIGIQKLNTENKSRTTNTNFADHLQEAIKNDTNLTISKHAKTRIEQRNIEISSEDWKKISEKVTEAKQMGVNESLVLLDHAALIVSAKNQTVITAMDRSETNSQIFTNINGTIII</sequence>
<dbReference type="Pfam" id="PF12611">
    <property type="entry name" value="Flagellar_put"/>
    <property type="match status" value="1"/>
</dbReference>
<evidence type="ECO:0008006" key="3">
    <source>
        <dbReference type="Google" id="ProtNLM"/>
    </source>
</evidence>
<evidence type="ECO:0000313" key="1">
    <source>
        <dbReference type="EMBL" id="CEE01397.1"/>
    </source>
</evidence>
<proteinExistence type="predicted"/>
<keyword evidence="2" id="KW-1185">Reference proteome</keyword>